<sequence length="491" mass="53342">MKFDIQHTITILTVPSSATIRQVMQAIDRGALGIALIVEPETEHFVGLVTDGDVRRALLRDCGLESQVLAIKHLPSVTAPMGTPVEQLLNLLEGDIKIVPLLDADGKVADLVRLDRHVRLPVAEPSIGERELQYVSECILTGWISSAGKFVTQFEQQFAAFCNTSHAVAVSNGTVALHLALEVLGIGSGDEVIIPSLTFAATANAVIHTGATPVMVDCTLDTWTIDPVAIAAHITPKTKAIIPVHLYGHPADMDPIMELATQHGLFVIEDAAEAHGARYKGKPVGSLGDIGCFSFYGNKIVTTGEGGMLTLNNVTWDSRARVLRDHGMDKQRRYWHTEIGYNYRLTNLQAAIGVAQMERIEQTLDKRADLAATYRRMLADVPGITFPPAAPWAEPVCWLYSILIDKNLAGFSRDTLMSALGAEGIDARPFFFPLSAMPIYADHARLTNNYLVTDEISACGVSLPSSLKIGERDIATIRETMLLLRAAAMKS</sequence>
<dbReference type="InterPro" id="IPR046342">
    <property type="entry name" value="CBS_dom_sf"/>
</dbReference>
<dbReference type="InterPro" id="IPR015424">
    <property type="entry name" value="PyrdxlP-dep_Trfase"/>
</dbReference>
<gene>
    <name evidence="9" type="ORF">CJ255_05495</name>
</gene>
<dbReference type="Gene3D" id="3.10.580.10">
    <property type="entry name" value="CBS-domain"/>
    <property type="match status" value="1"/>
</dbReference>
<dbReference type="GO" id="GO:0000271">
    <property type="term" value="P:polysaccharide biosynthetic process"/>
    <property type="evidence" value="ECO:0007669"/>
    <property type="project" value="TreeGrafter"/>
</dbReference>
<dbReference type="PANTHER" id="PTHR30244:SF34">
    <property type="entry name" value="DTDP-4-AMINO-4,6-DIDEOXYGALACTOSE TRANSAMINASE"/>
    <property type="match status" value="1"/>
</dbReference>
<reference evidence="10" key="1">
    <citation type="submission" date="2017-08" db="EMBL/GenBank/DDBJ databases">
        <authorList>
            <person name="Grouzdev D.S."/>
            <person name="Gaisin V.A."/>
            <person name="Rysina M.S."/>
            <person name="Gorlenko V.M."/>
        </authorList>
    </citation>
    <scope>NUCLEOTIDE SEQUENCE [LARGE SCALE GENOMIC DNA]</scope>
    <source>
        <strain evidence="10">Kir15-3F</strain>
    </source>
</reference>
<dbReference type="InterPro" id="IPR000644">
    <property type="entry name" value="CBS_dom"/>
</dbReference>
<dbReference type="PROSITE" id="PS51371">
    <property type="entry name" value="CBS"/>
    <property type="match status" value="1"/>
</dbReference>
<dbReference type="SUPFAM" id="SSF54631">
    <property type="entry name" value="CBS-domain pair"/>
    <property type="match status" value="1"/>
</dbReference>
<evidence type="ECO:0000256" key="2">
    <source>
        <dbReference type="ARBA" id="ARBA00022576"/>
    </source>
</evidence>
<comment type="cofactor">
    <cofactor evidence="1">
        <name>pyridoxal 5'-phosphate</name>
        <dbReference type="ChEBI" id="CHEBI:597326"/>
    </cofactor>
</comment>
<evidence type="ECO:0000313" key="9">
    <source>
        <dbReference type="EMBL" id="PDW04027.1"/>
    </source>
</evidence>
<dbReference type="InterPro" id="IPR015422">
    <property type="entry name" value="PyrdxlP-dep_Trfase_small"/>
</dbReference>
<organism evidence="9 10">
    <name type="scientific">Candidatus Viridilinea mediisalina</name>
    <dbReference type="NCBI Taxonomy" id="2024553"/>
    <lineage>
        <taxon>Bacteria</taxon>
        <taxon>Bacillati</taxon>
        <taxon>Chloroflexota</taxon>
        <taxon>Chloroflexia</taxon>
        <taxon>Chloroflexales</taxon>
        <taxon>Chloroflexineae</taxon>
        <taxon>Oscillochloridaceae</taxon>
        <taxon>Candidatus Viridilinea</taxon>
    </lineage>
</organism>
<comment type="similarity">
    <text evidence="5 7">Belongs to the DegT/DnrJ/EryC1 family.</text>
</comment>
<keyword evidence="2" id="KW-0032">Aminotransferase</keyword>
<evidence type="ECO:0000256" key="4">
    <source>
        <dbReference type="ARBA" id="ARBA00022898"/>
    </source>
</evidence>
<keyword evidence="10" id="KW-1185">Reference proteome</keyword>
<evidence type="ECO:0000256" key="5">
    <source>
        <dbReference type="ARBA" id="ARBA00037999"/>
    </source>
</evidence>
<dbReference type="CDD" id="cd00616">
    <property type="entry name" value="AHBA_syn"/>
    <property type="match status" value="1"/>
</dbReference>
<dbReference type="Proteomes" id="UP000220527">
    <property type="component" value="Unassembled WGS sequence"/>
</dbReference>
<keyword evidence="4 7" id="KW-0663">Pyridoxal phosphate</keyword>
<dbReference type="Pfam" id="PF00571">
    <property type="entry name" value="CBS"/>
    <property type="match status" value="1"/>
</dbReference>
<dbReference type="Gene3D" id="3.90.1150.10">
    <property type="entry name" value="Aspartate Aminotransferase, domain 1"/>
    <property type="match status" value="1"/>
</dbReference>
<feature type="domain" description="CBS" evidence="8">
    <location>
        <begin position="5"/>
        <end position="66"/>
    </location>
</feature>
<dbReference type="GO" id="GO:0030170">
    <property type="term" value="F:pyridoxal phosphate binding"/>
    <property type="evidence" value="ECO:0007669"/>
    <property type="project" value="TreeGrafter"/>
</dbReference>
<dbReference type="FunFam" id="3.40.640.10:FF:000090">
    <property type="entry name" value="Pyridoxal phosphate-dependent aminotransferase"/>
    <property type="match status" value="1"/>
</dbReference>
<dbReference type="GO" id="GO:0008483">
    <property type="term" value="F:transaminase activity"/>
    <property type="evidence" value="ECO:0007669"/>
    <property type="project" value="UniProtKB-KW"/>
</dbReference>
<dbReference type="EMBL" id="NQWI01000016">
    <property type="protein sequence ID" value="PDW04027.1"/>
    <property type="molecule type" value="Genomic_DNA"/>
</dbReference>
<keyword evidence="6" id="KW-0129">CBS domain</keyword>
<name>A0A2A6RLU1_9CHLR</name>
<dbReference type="RefSeq" id="WP_097643089.1">
    <property type="nucleotide sequence ID" value="NZ_NQWI01000016.1"/>
</dbReference>
<dbReference type="OrthoDB" id="9810913at2"/>
<proteinExistence type="inferred from homology"/>
<dbReference type="Pfam" id="PF01041">
    <property type="entry name" value="DegT_DnrJ_EryC1"/>
    <property type="match status" value="1"/>
</dbReference>
<accession>A0A2A6RLU1</accession>
<dbReference type="PANTHER" id="PTHR30244">
    <property type="entry name" value="TRANSAMINASE"/>
    <property type="match status" value="1"/>
</dbReference>
<evidence type="ECO:0000259" key="8">
    <source>
        <dbReference type="PROSITE" id="PS51371"/>
    </source>
</evidence>
<dbReference type="AlphaFoldDB" id="A0A2A6RLU1"/>
<keyword evidence="3" id="KW-0808">Transferase</keyword>
<evidence type="ECO:0000256" key="7">
    <source>
        <dbReference type="RuleBase" id="RU004508"/>
    </source>
</evidence>
<comment type="caution">
    <text evidence="9">The sequence shown here is derived from an EMBL/GenBank/DDBJ whole genome shotgun (WGS) entry which is preliminary data.</text>
</comment>
<dbReference type="InterPro" id="IPR000653">
    <property type="entry name" value="DegT/StrS_aminotransferase"/>
</dbReference>
<dbReference type="SUPFAM" id="SSF53383">
    <property type="entry name" value="PLP-dependent transferases"/>
    <property type="match status" value="1"/>
</dbReference>
<evidence type="ECO:0000256" key="6">
    <source>
        <dbReference type="PROSITE-ProRule" id="PRU00703"/>
    </source>
</evidence>
<dbReference type="Gene3D" id="3.40.640.10">
    <property type="entry name" value="Type I PLP-dependent aspartate aminotransferase-like (Major domain)"/>
    <property type="match status" value="1"/>
</dbReference>
<evidence type="ECO:0000256" key="1">
    <source>
        <dbReference type="ARBA" id="ARBA00001933"/>
    </source>
</evidence>
<protein>
    <submittedName>
        <fullName evidence="9">Cell wall biogenesis protein</fullName>
    </submittedName>
</protein>
<evidence type="ECO:0000256" key="3">
    <source>
        <dbReference type="ARBA" id="ARBA00022679"/>
    </source>
</evidence>
<evidence type="ECO:0000313" key="10">
    <source>
        <dbReference type="Proteomes" id="UP000220527"/>
    </source>
</evidence>
<dbReference type="InterPro" id="IPR015421">
    <property type="entry name" value="PyrdxlP-dep_Trfase_major"/>
</dbReference>